<sequence>MHKIKSVLLGVALTVITVNVWGQAAKSPFTSRGLGDIYDMSLVHNQGMGGLGISNGSYWHLNNINPALLPYNSLTIFTAGFIGERRTIENSTTSETNSGGNLNFLAMAFPVKPGIWTTSLGLMPYSNVDYEFSYTDVVPGTNTEVQFTEEGSGGLNQFYWSNGVAINKNFFVGLRATYLFSSIETKYSDILLDENLAAYSAVDKELFSVSDFLFSAGLAFNQDSIFSNKIKFKAGLTYDFNADVKAKSSQSFGLEQVDRPILNAKNDTIRGNITIPQAIGAGISFSNGFKWLAGVDVKIQQWSDYKDFSGDNSDNLQNSLKITLGGEFTPDYGSVTSYLKRVTYRLGLDYEETPYTINGNQVKDFGINFGWSLPVGRFSSLDMAFKYGQRGDVQDNLISEDYFKVYLGFNFNDQWFIKRKYD</sequence>
<dbReference type="Gene3D" id="2.40.160.60">
    <property type="entry name" value="Outer membrane protein transport protein (OMPP1/FadL/TodX)"/>
    <property type="match status" value="1"/>
</dbReference>
<proteinExistence type="predicted"/>
<keyword evidence="2" id="KW-1185">Reference proteome</keyword>
<dbReference type="AlphaFoldDB" id="A0A937FV50"/>
<name>A0A937FV50_9BACT</name>
<evidence type="ECO:0000313" key="2">
    <source>
        <dbReference type="Proteomes" id="UP000614216"/>
    </source>
</evidence>
<dbReference type="SUPFAM" id="SSF56935">
    <property type="entry name" value="Porins"/>
    <property type="match status" value="1"/>
</dbReference>
<evidence type="ECO:0008006" key="3">
    <source>
        <dbReference type="Google" id="ProtNLM"/>
    </source>
</evidence>
<dbReference type="RefSeq" id="WP_202854557.1">
    <property type="nucleotide sequence ID" value="NZ_JAEUGD010000003.1"/>
</dbReference>
<evidence type="ECO:0000313" key="1">
    <source>
        <dbReference type="EMBL" id="MBL6445013.1"/>
    </source>
</evidence>
<accession>A0A937FV50</accession>
<protein>
    <recommendedName>
        <fullName evidence="3">Long-chain fatty acid transport protein</fullName>
    </recommendedName>
</protein>
<organism evidence="1 2">
    <name type="scientific">Fulvivirga marina</name>
    <dbReference type="NCBI Taxonomy" id="2494733"/>
    <lineage>
        <taxon>Bacteria</taxon>
        <taxon>Pseudomonadati</taxon>
        <taxon>Bacteroidota</taxon>
        <taxon>Cytophagia</taxon>
        <taxon>Cytophagales</taxon>
        <taxon>Fulvivirgaceae</taxon>
        <taxon>Fulvivirga</taxon>
    </lineage>
</organism>
<reference evidence="1" key="1">
    <citation type="submission" date="2021-01" db="EMBL/GenBank/DDBJ databases">
        <title>Fulvivirga kasyanovii gen. nov., sp nov., a novel member of the phylum Bacteroidetes isolated from seawater in a mussel farm.</title>
        <authorList>
            <person name="Zhao L.-H."/>
            <person name="Wang Z.-J."/>
        </authorList>
    </citation>
    <scope>NUCLEOTIDE SEQUENCE</scope>
    <source>
        <strain evidence="1">29W222</strain>
    </source>
</reference>
<dbReference type="Proteomes" id="UP000614216">
    <property type="component" value="Unassembled WGS sequence"/>
</dbReference>
<gene>
    <name evidence="1" type="ORF">JMN32_01745</name>
</gene>
<dbReference type="EMBL" id="JAEUGD010000003">
    <property type="protein sequence ID" value="MBL6445013.1"/>
    <property type="molecule type" value="Genomic_DNA"/>
</dbReference>
<comment type="caution">
    <text evidence="1">The sequence shown here is derived from an EMBL/GenBank/DDBJ whole genome shotgun (WGS) entry which is preliminary data.</text>
</comment>